<feature type="domain" description="PpiC" evidence="3">
    <location>
        <begin position="1"/>
        <end position="100"/>
    </location>
</feature>
<dbReference type="GO" id="GO:0005975">
    <property type="term" value="P:carbohydrate metabolic process"/>
    <property type="evidence" value="ECO:0007669"/>
    <property type="project" value="InterPro"/>
</dbReference>
<evidence type="ECO:0000259" key="3">
    <source>
        <dbReference type="PROSITE" id="PS50198"/>
    </source>
</evidence>
<name>A0A0M0LQC0_9EUKA</name>
<sequence>MEVSVSHILVAEEAVCTKLKKEFDNLAGSELSLETLQLKFAELAQQHSTCPSSKKGGSLGSFGPGTNAPKFDEVCWSAPIGVVQGPVHTGAGFHLILVTERKEYAVTGRTVVAKTPTPAVEEPHLTFFINTFGTHGDVEPFVALGIALRAAGHEVTVCTAERFKPFVEAHGLRYGFASDGILKLIDTDAGKGVVDGGKESCIEYFRKVRTLMQEAGQLQTQAINESWVACKACKPDVIIYHPKAMGAPHFAEMLGVPAVLVALQPLYVPTGEVCHMLAPSLPFHSPWYNRSTYAAFLALVTMGTAAYSREWRASVGLPPSPPSSSPLTQANGDELLVLHAHSAHVIPRPADWPAWAVATGFWPLPATDAWQPPEALARFLAAGAAPVYIGFGSMKSSDPAALTRLAIAALTAAGVRGVVATGWGAMGPTADLPESVFVLERAPHSWLFPRMAAVVHHGGAGTTAAGLLAGKPAIVCPFFADQPFWGQRVFQLGVGSEPIPQARLTADRLAAAITLVISDTQIRERATSLGERLRAEDGAAAAVVQLEARARRAGPRPCWG</sequence>
<dbReference type="Gene3D" id="3.40.50.2000">
    <property type="entry name" value="Glycogen Phosphorylase B"/>
    <property type="match status" value="2"/>
</dbReference>
<accession>A0A0M0LQC0</accession>
<dbReference type="OrthoDB" id="5835829at2759"/>
<dbReference type="PANTHER" id="PTHR48050:SF13">
    <property type="entry name" value="STEROL 3-BETA-GLUCOSYLTRANSFERASE UGT80A2"/>
    <property type="match status" value="1"/>
</dbReference>
<dbReference type="InterPro" id="IPR004276">
    <property type="entry name" value="GlycoTrans_28_N"/>
</dbReference>
<dbReference type="InterPro" id="IPR050426">
    <property type="entry name" value="Glycosyltransferase_28"/>
</dbReference>
<keyword evidence="2" id="KW-0697">Rotamase</keyword>
<dbReference type="Pfam" id="PF00639">
    <property type="entry name" value="Rotamase"/>
    <property type="match status" value="1"/>
</dbReference>
<dbReference type="GO" id="GO:0003755">
    <property type="term" value="F:peptidyl-prolyl cis-trans isomerase activity"/>
    <property type="evidence" value="ECO:0007669"/>
    <property type="project" value="UniProtKB-KW"/>
</dbReference>
<evidence type="ECO:0000256" key="2">
    <source>
        <dbReference type="PROSITE-ProRule" id="PRU00278"/>
    </source>
</evidence>
<dbReference type="InterPro" id="IPR023058">
    <property type="entry name" value="PPIase_PpiC_CS"/>
</dbReference>
<dbReference type="AlphaFoldDB" id="A0A0M0LQC0"/>
<dbReference type="InterPro" id="IPR002213">
    <property type="entry name" value="UDP_glucos_trans"/>
</dbReference>
<keyword evidence="5" id="KW-1185">Reference proteome</keyword>
<dbReference type="PANTHER" id="PTHR48050">
    <property type="entry name" value="STEROL 3-BETA-GLUCOSYLTRANSFERASE"/>
    <property type="match status" value="1"/>
</dbReference>
<dbReference type="InterPro" id="IPR000297">
    <property type="entry name" value="PPIase_PpiC"/>
</dbReference>
<dbReference type="SUPFAM" id="SSF53756">
    <property type="entry name" value="UDP-Glycosyltransferase/glycogen phosphorylase"/>
    <property type="match status" value="1"/>
</dbReference>
<dbReference type="GO" id="GO:0016906">
    <property type="term" value="F:sterol 3-beta-glucosyltransferase activity"/>
    <property type="evidence" value="ECO:0007669"/>
    <property type="project" value="UniProtKB-ARBA"/>
</dbReference>
<dbReference type="PROSITE" id="PS50198">
    <property type="entry name" value="PPIC_PPIASE_2"/>
    <property type="match status" value="1"/>
</dbReference>
<comment type="caution">
    <text evidence="4">The sequence shown here is derived from an EMBL/GenBank/DDBJ whole genome shotgun (WGS) entry which is preliminary data.</text>
</comment>
<dbReference type="Proteomes" id="UP000037460">
    <property type="component" value="Unassembled WGS sequence"/>
</dbReference>
<reference evidence="5" key="1">
    <citation type="journal article" date="2015" name="PLoS Genet.">
        <title>Genome Sequence and Transcriptome Analyses of Chrysochromulina tobin: Metabolic Tools for Enhanced Algal Fitness in the Prominent Order Prymnesiales (Haptophyceae).</title>
        <authorList>
            <person name="Hovde B.T."/>
            <person name="Deodato C.R."/>
            <person name="Hunsperger H.M."/>
            <person name="Ryken S.A."/>
            <person name="Yost W."/>
            <person name="Jha R.K."/>
            <person name="Patterson J."/>
            <person name="Monnat R.J. Jr."/>
            <person name="Barlow S.B."/>
            <person name="Starkenburg S.R."/>
            <person name="Cattolico R.A."/>
        </authorList>
    </citation>
    <scope>NUCLEOTIDE SEQUENCE</scope>
    <source>
        <strain evidence="5">CCMP291</strain>
    </source>
</reference>
<protein>
    <submittedName>
        <fullName evidence="4">Sterol 3-beta-glucosyltransferase</fullName>
    </submittedName>
</protein>
<dbReference type="InterPro" id="IPR046357">
    <property type="entry name" value="PPIase_dom_sf"/>
</dbReference>
<dbReference type="InterPro" id="IPR010610">
    <property type="entry name" value="EryCIII-like_C"/>
</dbReference>
<dbReference type="CDD" id="cd03784">
    <property type="entry name" value="GT1_Gtf-like"/>
    <property type="match status" value="1"/>
</dbReference>
<dbReference type="EMBL" id="JWZX01000458">
    <property type="protein sequence ID" value="KOO52923.1"/>
    <property type="molecule type" value="Genomic_DNA"/>
</dbReference>
<evidence type="ECO:0000256" key="1">
    <source>
        <dbReference type="ARBA" id="ARBA00022679"/>
    </source>
</evidence>
<evidence type="ECO:0000313" key="5">
    <source>
        <dbReference type="Proteomes" id="UP000037460"/>
    </source>
</evidence>
<gene>
    <name evidence="4" type="ORF">Ctob_014572</name>
</gene>
<dbReference type="Gene3D" id="3.10.50.40">
    <property type="match status" value="1"/>
</dbReference>
<proteinExistence type="predicted"/>
<keyword evidence="2" id="KW-0413">Isomerase</keyword>
<dbReference type="PROSITE" id="PS01096">
    <property type="entry name" value="PPIC_PPIASE_1"/>
    <property type="match status" value="1"/>
</dbReference>
<dbReference type="SUPFAM" id="SSF54534">
    <property type="entry name" value="FKBP-like"/>
    <property type="match status" value="1"/>
</dbReference>
<dbReference type="Pfam" id="PF03033">
    <property type="entry name" value="Glyco_transf_28"/>
    <property type="match status" value="1"/>
</dbReference>
<evidence type="ECO:0000313" key="4">
    <source>
        <dbReference type="EMBL" id="KOO52923.1"/>
    </source>
</evidence>
<organism evidence="4 5">
    <name type="scientific">Chrysochromulina tobinii</name>
    <dbReference type="NCBI Taxonomy" id="1460289"/>
    <lineage>
        <taxon>Eukaryota</taxon>
        <taxon>Haptista</taxon>
        <taxon>Haptophyta</taxon>
        <taxon>Prymnesiophyceae</taxon>
        <taxon>Prymnesiales</taxon>
        <taxon>Chrysochromulinaceae</taxon>
        <taxon>Chrysochromulina</taxon>
    </lineage>
</organism>
<dbReference type="Pfam" id="PF06722">
    <property type="entry name" value="EryCIII-like_C"/>
    <property type="match status" value="1"/>
</dbReference>
<dbReference type="FunFam" id="3.40.50.2000:FF:000009">
    <property type="entry name" value="Sterol 3-beta-glucosyltransferase UGT80A2"/>
    <property type="match status" value="1"/>
</dbReference>
<keyword evidence="1 4" id="KW-0808">Transferase</keyword>